<evidence type="ECO:0000256" key="6">
    <source>
        <dbReference type="ARBA" id="ARBA00022692"/>
    </source>
</evidence>
<keyword evidence="7" id="KW-0732">Signal</keyword>
<evidence type="ECO:0000313" key="14">
    <source>
        <dbReference type="EMBL" id="PWN33238.1"/>
    </source>
</evidence>
<accession>A0A316V881</accession>
<keyword evidence="5" id="KW-0109">Calcium transport</keyword>
<dbReference type="GO" id="GO:2001256">
    <property type="term" value="P:regulation of store-operated calcium entry"/>
    <property type="evidence" value="ECO:0007669"/>
    <property type="project" value="InterPro"/>
</dbReference>
<evidence type="ECO:0000256" key="4">
    <source>
        <dbReference type="ARBA" id="ARBA00022448"/>
    </source>
</evidence>
<dbReference type="PANTHER" id="PTHR15929:SF0">
    <property type="entry name" value="STORE-OPERATED CALCIUM ENTRY-ASSOCIATED REGULATORY FACTOR"/>
    <property type="match status" value="1"/>
</dbReference>
<proteinExistence type="inferred from homology"/>
<dbReference type="GO" id="GO:0006816">
    <property type="term" value="P:calcium ion transport"/>
    <property type="evidence" value="ECO:0007669"/>
    <property type="project" value="UniProtKB-KW"/>
</dbReference>
<dbReference type="GO" id="GO:0005789">
    <property type="term" value="C:endoplasmic reticulum membrane"/>
    <property type="evidence" value="ECO:0007669"/>
    <property type="project" value="UniProtKB-SubCell"/>
</dbReference>
<dbReference type="InParanoid" id="A0A316V881"/>
<keyword evidence="6" id="KW-0812">Transmembrane</keyword>
<evidence type="ECO:0000256" key="2">
    <source>
        <dbReference type="ARBA" id="ARBA00006833"/>
    </source>
</evidence>
<dbReference type="PANTHER" id="PTHR15929">
    <property type="entry name" value="STORE-OPERATED CALCIUM ENTRY-ASSOCIATED REGULATORY FACTOR"/>
    <property type="match status" value="1"/>
</dbReference>
<evidence type="ECO:0000313" key="15">
    <source>
        <dbReference type="Proteomes" id="UP000245771"/>
    </source>
</evidence>
<dbReference type="OrthoDB" id="20303at2759"/>
<evidence type="ECO:0000256" key="11">
    <source>
        <dbReference type="ARBA" id="ARBA00023065"/>
    </source>
</evidence>
<evidence type="ECO:0000256" key="9">
    <source>
        <dbReference type="ARBA" id="ARBA00022837"/>
    </source>
</evidence>
<dbReference type="Proteomes" id="UP000245771">
    <property type="component" value="Unassembled WGS sequence"/>
</dbReference>
<dbReference type="InterPro" id="IPR009567">
    <property type="entry name" value="SARAF"/>
</dbReference>
<keyword evidence="8" id="KW-0256">Endoplasmic reticulum</keyword>
<name>A0A316V881_9BASI</name>
<evidence type="ECO:0000256" key="3">
    <source>
        <dbReference type="ARBA" id="ARBA00016584"/>
    </source>
</evidence>
<evidence type="ECO:0000256" key="10">
    <source>
        <dbReference type="ARBA" id="ARBA00022989"/>
    </source>
</evidence>
<dbReference type="STRING" id="1280837.A0A316V881"/>
<dbReference type="AlphaFoldDB" id="A0A316V881"/>
<comment type="similarity">
    <text evidence="2">Belongs to the SARAF family.</text>
</comment>
<organism evidence="14 15">
    <name type="scientific">Meira miltonrushii</name>
    <dbReference type="NCBI Taxonomy" id="1280837"/>
    <lineage>
        <taxon>Eukaryota</taxon>
        <taxon>Fungi</taxon>
        <taxon>Dikarya</taxon>
        <taxon>Basidiomycota</taxon>
        <taxon>Ustilaginomycotina</taxon>
        <taxon>Exobasidiomycetes</taxon>
        <taxon>Exobasidiales</taxon>
        <taxon>Brachybasidiaceae</taxon>
        <taxon>Meira</taxon>
    </lineage>
</organism>
<evidence type="ECO:0000256" key="5">
    <source>
        <dbReference type="ARBA" id="ARBA00022568"/>
    </source>
</evidence>
<evidence type="ECO:0000256" key="7">
    <source>
        <dbReference type="ARBA" id="ARBA00022729"/>
    </source>
</evidence>
<keyword evidence="4" id="KW-0813">Transport</keyword>
<sequence>MSIAACLFATADAQGRPQNPARIPMEDIKSLYFKDGHKTLSRRKNPLPQLQCIGNSKHICDTYGPDIVLCKNQGDGAWKCEADLHHSVRFGTVDVSCEGWEGPHDDYVMRGSCLLKYTI</sequence>
<dbReference type="Pfam" id="PF06682">
    <property type="entry name" value="SARAF"/>
    <property type="match status" value="1"/>
</dbReference>
<dbReference type="EMBL" id="KZ819604">
    <property type="protein sequence ID" value="PWN33238.1"/>
    <property type="molecule type" value="Genomic_DNA"/>
</dbReference>
<dbReference type="GeneID" id="37018445"/>
<dbReference type="RefSeq" id="XP_025353540.1">
    <property type="nucleotide sequence ID" value="XM_025496664.1"/>
</dbReference>
<keyword evidence="12" id="KW-0472">Membrane</keyword>
<keyword evidence="9" id="KW-0106">Calcium</keyword>
<protein>
    <recommendedName>
        <fullName evidence="3">Store-operated calcium entry-associated regulatory factor</fullName>
    </recommendedName>
    <alternativeName>
        <fullName evidence="13">Transmembrane protein 66</fullName>
    </alternativeName>
</protein>
<feature type="non-terminal residue" evidence="14">
    <location>
        <position position="119"/>
    </location>
</feature>
<comment type="subcellular location">
    <subcellularLocation>
        <location evidence="1">Endoplasmic reticulum membrane</location>
        <topology evidence="1">Single-pass type I membrane protein</topology>
    </subcellularLocation>
</comment>
<keyword evidence="11" id="KW-0406">Ion transport</keyword>
<keyword evidence="15" id="KW-1185">Reference proteome</keyword>
<evidence type="ECO:0000256" key="8">
    <source>
        <dbReference type="ARBA" id="ARBA00022824"/>
    </source>
</evidence>
<gene>
    <name evidence="14" type="ORF">FA14DRAFT_124792</name>
</gene>
<evidence type="ECO:0000256" key="1">
    <source>
        <dbReference type="ARBA" id="ARBA00004115"/>
    </source>
</evidence>
<evidence type="ECO:0000256" key="12">
    <source>
        <dbReference type="ARBA" id="ARBA00023136"/>
    </source>
</evidence>
<evidence type="ECO:0000256" key="13">
    <source>
        <dbReference type="ARBA" id="ARBA00031116"/>
    </source>
</evidence>
<keyword evidence="10" id="KW-1133">Transmembrane helix</keyword>
<reference evidence="14 15" key="1">
    <citation type="journal article" date="2018" name="Mol. Biol. Evol.">
        <title>Broad Genomic Sampling Reveals a Smut Pathogenic Ancestry of the Fungal Clade Ustilaginomycotina.</title>
        <authorList>
            <person name="Kijpornyongpan T."/>
            <person name="Mondo S.J."/>
            <person name="Barry K."/>
            <person name="Sandor L."/>
            <person name="Lee J."/>
            <person name="Lipzen A."/>
            <person name="Pangilinan J."/>
            <person name="LaButti K."/>
            <person name="Hainaut M."/>
            <person name="Henrissat B."/>
            <person name="Grigoriev I.V."/>
            <person name="Spatafora J.W."/>
            <person name="Aime M.C."/>
        </authorList>
    </citation>
    <scope>NUCLEOTIDE SEQUENCE [LARGE SCALE GENOMIC DNA]</scope>
    <source>
        <strain evidence="14 15">MCA 3882</strain>
    </source>
</reference>